<keyword evidence="2" id="KW-1185">Reference proteome</keyword>
<dbReference type="KEGG" id="noj:EJ995_06955"/>
<dbReference type="OrthoDB" id="1143974at2"/>
<evidence type="ECO:0000313" key="2">
    <source>
        <dbReference type="Proteomes" id="UP000279600"/>
    </source>
</evidence>
<protein>
    <recommendedName>
        <fullName evidence="3">Lipoprotein</fullName>
    </recommendedName>
</protein>
<reference evidence="1 2" key="1">
    <citation type="submission" date="2018-12" db="EMBL/GenBank/DDBJ databases">
        <title>Complete genome of Nonlabens sp. MJ115.</title>
        <authorList>
            <person name="Choi H.S."/>
            <person name="Jung J."/>
        </authorList>
    </citation>
    <scope>NUCLEOTIDE SEQUENCE [LARGE SCALE GENOMIC DNA]</scope>
    <source>
        <strain evidence="1 2">MJ115</strain>
    </source>
</reference>
<dbReference type="PROSITE" id="PS51257">
    <property type="entry name" value="PROKAR_LIPOPROTEIN"/>
    <property type="match status" value="1"/>
</dbReference>
<name>A0A3S9MY58_9FLAO</name>
<dbReference type="RefSeq" id="WP_126446971.1">
    <property type="nucleotide sequence ID" value="NZ_CP034549.1"/>
</dbReference>
<accession>A0A3S9MY58</accession>
<organism evidence="1 2">
    <name type="scientific">Nonlabens ponticola</name>
    <dbReference type="NCBI Taxonomy" id="2496866"/>
    <lineage>
        <taxon>Bacteria</taxon>
        <taxon>Pseudomonadati</taxon>
        <taxon>Bacteroidota</taxon>
        <taxon>Flavobacteriia</taxon>
        <taxon>Flavobacteriales</taxon>
        <taxon>Flavobacteriaceae</taxon>
        <taxon>Nonlabens</taxon>
    </lineage>
</organism>
<dbReference type="EMBL" id="CP034549">
    <property type="protein sequence ID" value="AZQ43983.1"/>
    <property type="molecule type" value="Genomic_DNA"/>
</dbReference>
<dbReference type="AlphaFoldDB" id="A0A3S9MY58"/>
<evidence type="ECO:0000313" key="1">
    <source>
        <dbReference type="EMBL" id="AZQ43983.1"/>
    </source>
</evidence>
<sequence length="192" mass="21932">MRFDTDLAYLKSITMPRIILLLLTITIVSSCTSYKQLAKQDPNETTYYYDKNLEGSYENEVSENQKVSLWQDLYRARYNKDIPHSAYRTQVKINVPSDRELIATLYRDGRKEDSLLFKGKQKGKYFVLRKRSRFLPLFPILLASEGTKTIIGNDLEGNLTLVQKISSSSSSPLLNTSSGIDAEVITAVYARK</sequence>
<proteinExistence type="predicted"/>
<gene>
    <name evidence="1" type="ORF">EJ995_06955</name>
</gene>
<dbReference type="Proteomes" id="UP000279600">
    <property type="component" value="Chromosome"/>
</dbReference>
<evidence type="ECO:0008006" key="3">
    <source>
        <dbReference type="Google" id="ProtNLM"/>
    </source>
</evidence>